<dbReference type="EMBL" id="JAEFCI010012203">
    <property type="protein sequence ID" value="KAG5456143.1"/>
    <property type="molecule type" value="Genomic_DNA"/>
</dbReference>
<comment type="caution">
    <text evidence="2">The sequence shown here is derived from an EMBL/GenBank/DDBJ whole genome shotgun (WGS) entry which is preliminary data.</text>
</comment>
<dbReference type="AlphaFoldDB" id="A0A8H8DF94"/>
<proteinExistence type="predicted"/>
<keyword evidence="3" id="KW-1185">Reference proteome</keyword>
<evidence type="ECO:0000256" key="1">
    <source>
        <dbReference type="SAM" id="MobiDB-lite"/>
    </source>
</evidence>
<feature type="compositionally biased region" description="Basic residues" evidence="1">
    <location>
        <begin position="154"/>
        <end position="165"/>
    </location>
</feature>
<reference evidence="2 3" key="1">
    <citation type="journal article" name="Sci. Rep.">
        <title>Genome-scale phylogenetic analyses confirm Olpidium as the closest living zoosporic fungus to the non-flagellated, terrestrial fungi.</title>
        <authorList>
            <person name="Chang Y."/>
            <person name="Rochon D."/>
            <person name="Sekimoto S."/>
            <person name="Wang Y."/>
            <person name="Chovatia M."/>
            <person name="Sandor L."/>
            <person name="Salamov A."/>
            <person name="Grigoriev I.V."/>
            <person name="Stajich J.E."/>
            <person name="Spatafora J.W."/>
        </authorList>
    </citation>
    <scope>NUCLEOTIDE SEQUENCE [LARGE SCALE GENOMIC DNA]</scope>
    <source>
        <strain evidence="2">S191</strain>
    </source>
</reference>
<feature type="compositionally biased region" description="Low complexity" evidence="1">
    <location>
        <begin position="1"/>
        <end position="14"/>
    </location>
</feature>
<accession>A0A8H8DF94</accession>
<sequence>MSSTTTGVGSSSSSRFGWRTYPGRGKEWEGGGAASSPISTPRAPPASPPRLAGPRRRLPTGAFKLQHMSPQPLVPKGAFVSQAESHNFYRLRDLRRQPADTAVLLAGSRAAVPKLGLPDFRARTVRLPEPGCRGWQAGAAHELWRAAGRALRPRLRRSQHRHRGAPGHLDAKRTPGMVDGYEHAIV</sequence>
<feature type="region of interest" description="Disordered" evidence="1">
    <location>
        <begin position="154"/>
        <end position="175"/>
    </location>
</feature>
<evidence type="ECO:0000313" key="3">
    <source>
        <dbReference type="Proteomes" id="UP000673691"/>
    </source>
</evidence>
<dbReference type="Proteomes" id="UP000673691">
    <property type="component" value="Unassembled WGS sequence"/>
</dbReference>
<protein>
    <submittedName>
        <fullName evidence="2">Uncharacterized protein</fullName>
    </submittedName>
</protein>
<name>A0A8H8DF94_9FUNG</name>
<evidence type="ECO:0000313" key="2">
    <source>
        <dbReference type="EMBL" id="KAG5456143.1"/>
    </source>
</evidence>
<feature type="region of interest" description="Disordered" evidence="1">
    <location>
        <begin position="1"/>
        <end position="57"/>
    </location>
</feature>
<organism evidence="2 3">
    <name type="scientific">Olpidium bornovanus</name>
    <dbReference type="NCBI Taxonomy" id="278681"/>
    <lineage>
        <taxon>Eukaryota</taxon>
        <taxon>Fungi</taxon>
        <taxon>Fungi incertae sedis</taxon>
        <taxon>Olpidiomycota</taxon>
        <taxon>Olpidiomycotina</taxon>
        <taxon>Olpidiomycetes</taxon>
        <taxon>Olpidiales</taxon>
        <taxon>Olpidiaceae</taxon>
        <taxon>Olpidium</taxon>
    </lineage>
</organism>
<gene>
    <name evidence="2" type="ORF">BJ554DRAFT_4197</name>
</gene>